<protein>
    <submittedName>
        <fullName evidence="1">Uncharacterized protein</fullName>
    </submittedName>
</protein>
<name>A0AA88E0U4_FICCA</name>
<dbReference type="EMBL" id="BTGU01000249">
    <property type="protein sequence ID" value="GMN65625.1"/>
    <property type="molecule type" value="Genomic_DNA"/>
</dbReference>
<evidence type="ECO:0000313" key="1">
    <source>
        <dbReference type="EMBL" id="GMN65625.1"/>
    </source>
</evidence>
<keyword evidence="2" id="KW-1185">Reference proteome</keyword>
<accession>A0AA88E0U4</accession>
<comment type="caution">
    <text evidence="1">The sequence shown here is derived from an EMBL/GenBank/DDBJ whole genome shotgun (WGS) entry which is preliminary data.</text>
</comment>
<gene>
    <name evidence="1" type="ORF">TIFTF001_034694</name>
</gene>
<dbReference type="Proteomes" id="UP001187192">
    <property type="component" value="Unassembled WGS sequence"/>
</dbReference>
<sequence length="355" mass="38908">MPSRNACIRVSLVQLSTCTTALLKRSRYFFSASVSPCLMPNRWDAPSFLVFELRNAAAKASASCLKQPIDPGASLRYHWRAAPHVGLVILDVFIRIRGAVVRGHGWHFEPDRVRRHHDERSKGGGHRPKLVHPVLLAHELVELPLELVQSILVVVFILRRLVDRTFSTYAPMDSGPPQAIENRGGGPPDVYGLPYSVTRHTAGHGRWLDSCCAGSLGVAVPRPYSTRICPLLRLPSRALTESGRRHGNPDYPALPWPVVGLSGSVRGKSNTHCERVFRSLLASRSTVDHLQKGKHLGMMGTLVWCLPWALRCLRVLSGPGCDPAGSAAQGTRWICRPAGATSPMDGCHVALGFML</sequence>
<proteinExistence type="predicted"/>
<evidence type="ECO:0000313" key="2">
    <source>
        <dbReference type="Proteomes" id="UP001187192"/>
    </source>
</evidence>
<organism evidence="1 2">
    <name type="scientific">Ficus carica</name>
    <name type="common">Common fig</name>
    <dbReference type="NCBI Taxonomy" id="3494"/>
    <lineage>
        <taxon>Eukaryota</taxon>
        <taxon>Viridiplantae</taxon>
        <taxon>Streptophyta</taxon>
        <taxon>Embryophyta</taxon>
        <taxon>Tracheophyta</taxon>
        <taxon>Spermatophyta</taxon>
        <taxon>Magnoliopsida</taxon>
        <taxon>eudicotyledons</taxon>
        <taxon>Gunneridae</taxon>
        <taxon>Pentapetalae</taxon>
        <taxon>rosids</taxon>
        <taxon>fabids</taxon>
        <taxon>Rosales</taxon>
        <taxon>Moraceae</taxon>
        <taxon>Ficeae</taxon>
        <taxon>Ficus</taxon>
    </lineage>
</organism>
<reference evidence="1" key="1">
    <citation type="submission" date="2023-07" db="EMBL/GenBank/DDBJ databases">
        <title>draft genome sequence of fig (Ficus carica).</title>
        <authorList>
            <person name="Takahashi T."/>
            <person name="Nishimura K."/>
        </authorList>
    </citation>
    <scope>NUCLEOTIDE SEQUENCE</scope>
</reference>
<dbReference type="AlphaFoldDB" id="A0AA88E0U4"/>